<evidence type="ECO:0000313" key="2">
    <source>
        <dbReference type="EMBL" id="KAK7747815.1"/>
    </source>
</evidence>
<name>A0AAN9YMH2_9PEZI</name>
<gene>
    <name evidence="2" type="ORF">SLS62_008851</name>
</gene>
<dbReference type="EMBL" id="JAKJXP020000086">
    <property type="protein sequence ID" value="KAK7747815.1"/>
    <property type="molecule type" value="Genomic_DNA"/>
</dbReference>
<feature type="compositionally biased region" description="Low complexity" evidence="1">
    <location>
        <begin position="530"/>
        <end position="543"/>
    </location>
</feature>
<evidence type="ECO:0008006" key="4">
    <source>
        <dbReference type="Google" id="ProtNLM"/>
    </source>
</evidence>
<reference evidence="2 3" key="1">
    <citation type="submission" date="2024-02" db="EMBL/GenBank/DDBJ databases">
        <title>De novo assembly and annotation of 12 fungi associated with fruit tree decline syndrome in Ontario, Canada.</title>
        <authorList>
            <person name="Sulman M."/>
            <person name="Ellouze W."/>
            <person name="Ilyukhin E."/>
        </authorList>
    </citation>
    <scope>NUCLEOTIDE SEQUENCE [LARGE SCALE GENOMIC DNA]</scope>
    <source>
        <strain evidence="2 3">M11/M66-122</strain>
    </source>
</reference>
<sequence>MVSLLARFRRPAPKSHAPPSSSPEMKELDIVSRLPYELREMILAELDPEGLSAALNVCRVWRSSSCWPWSSFADRWFPGLADQIFALSSEGSTEAMASAAAADGRGSSEDDNDENEKATATAMTMTAAAEMFRQALHRIQRRSSGKFASAFQHTMCLETERFFALDRSLPVAEGGVHRYEEGLLQPGAGLSWSPEMTRYPRFMMYHSGRLAWWPEMYGSPFFAVVDDLRARTRRAYQFPGHGGIKLGYKTAMSAVLFVMCRGTTVDAWHLERSILRSVEVPEDFDRCIAEGERLLFVSMDGRVFAWTFGQPGPPVDVHSLGRYSTGRVVMGGLEDFTYRFSSHHVGLRFRDSGMLIDFIIHPVLADVFFIITLGSDASKQLVVDEIHNGQRTASYPLDHPLIQASNIGDIGYLRWEKADSYGGYCLAHAWLGDLNHPANLDLSEPNTPLPGCSRECGMRGLVSFCFNIYTKCFTVLHHRIAWNTPSVHHLWNGQVITNNYDGEPGAPSESFILSVNNCSDRSGPLANGDSNSNSITSSSNSDNSSEDPPIPLYTATPTPADKDSVLQQRCRVNLASQELSGSSRNVRFAFNPHQRFGSYRNWASASDYSGVKRLVGDDHFLLFVDGGDYTAWSFGDEIPGQQITSDQGLSRWWNWHRHDGV</sequence>
<dbReference type="InterPro" id="IPR036047">
    <property type="entry name" value="F-box-like_dom_sf"/>
</dbReference>
<dbReference type="SUPFAM" id="SSF81383">
    <property type="entry name" value="F-box domain"/>
    <property type="match status" value="1"/>
</dbReference>
<feature type="region of interest" description="Disordered" evidence="1">
    <location>
        <begin position="96"/>
        <end position="117"/>
    </location>
</feature>
<feature type="region of interest" description="Disordered" evidence="1">
    <location>
        <begin position="523"/>
        <end position="560"/>
    </location>
</feature>
<dbReference type="Gene3D" id="1.20.1280.50">
    <property type="match status" value="1"/>
</dbReference>
<feature type="compositionally biased region" description="Low complexity" evidence="1">
    <location>
        <begin position="96"/>
        <end position="105"/>
    </location>
</feature>
<comment type="caution">
    <text evidence="2">The sequence shown here is derived from an EMBL/GenBank/DDBJ whole genome shotgun (WGS) entry which is preliminary data.</text>
</comment>
<keyword evidence="3" id="KW-1185">Reference proteome</keyword>
<evidence type="ECO:0000256" key="1">
    <source>
        <dbReference type="SAM" id="MobiDB-lite"/>
    </source>
</evidence>
<dbReference type="AlphaFoldDB" id="A0AAN9YMH2"/>
<organism evidence="2 3">
    <name type="scientific">Diatrype stigma</name>
    <dbReference type="NCBI Taxonomy" id="117547"/>
    <lineage>
        <taxon>Eukaryota</taxon>
        <taxon>Fungi</taxon>
        <taxon>Dikarya</taxon>
        <taxon>Ascomycota</taxon>
        <taxon>Pezizomycotina</taxon>
        <taxon>Sordariomycetes</taxon>
        <taxon>Xylariomycetidae</taxon>
        <taxon>Xylariales</taxon>
        <taxon>Diatrypaceae</taxon>
        <taxon>Diatrype</taxon>
    </lineage>
</organism>
<accession>A0AAN9YMH2</accession>
<protein>
    <recommendedName>
        <fullName evidence="4">F-box domain-containing protein</fullName>
    </recommendedName>
</protein>
<dbReference type="Proteomes" id="UP001320420">
    <property type="component" value="Unassembled WGS sequence"/>
</dbReference>
<evidence type="ECO:0000313" key="3">
    <source>
        <dbReference type="Proteomes" id="UP001320420"/>
    </source>
</evidence>
<proteinExistence type="predicted"/>